<protein>
    <submittedName>
        <fullName evidence="3">WYL domain-containing protein</fullName>
    </submittedName>
</protein>
<dbReference type="RefSeq" id="WP_233731795.1">
    <property type="nucleotide sequence ID" value="NZ_JAJVCN010000004.1"/>
</dbReference>
<proteinExistence type="predicted"/>
<dbReference type="Pfam" id="PF25583">
    <property type="entry name" value="WCX"/>
    <property type="match status" value="1"/>
</dbReference>
<dbReference type="InterPro" id="IPR057727">
    <property type="entry name" value="WCX_dom"/>
</dbReference>
<organism evidence="3 4">
    <name type="scientific">Kibdelosporangium philippinense</name>
    <dbReference type="NCBI Taxonomy" id="211113"/>
    <lineage>
        <taxon>Bacteria</taxon>
        <taxon>Bacillati</taxon>
        <taxon>Actinomycetota</taxon>
        <taxon>Actinomycetes</taxon>
        <taxon>Pseudonocardiales</taxon>
        <taxon>Pseudonocardiaceae</taxon>
        <taxon>Kibdelosporangium</taxon>
    </lineage>
</organism>
<comment type="caution">
    <text evidence="3">The sequence shown here is derived from an EMBL/GenBank/DDBJ whole genome shotgun (WGS) entry which is preliminary data.</text>
</comment>
<name>A0ABS8ZRA7_9PSEU</name>
<evidence type="ECO:0000313" key="4">
    <source>
        <dbReference type="Proteomes" id="UP001521150"/>
    </source>
</evidence>
<accession>A0ABS8ZRA7</accession>
<keyword evidence="4" id="KW-1185">Reference proteome</keyword>
<sequence length="243" mass="26736">MSRLDDEEALAVAVALREAALSGVLGGDQAALSALLKLQRLLPPRLADRLAGLNAAVEHTPRIGESVVSSAVLLELASACRRGERLRMSYRDMNARETIREIDPYRLVRTSHRWYVVAMDVAKGQWRTFRADRVIDARTTGHAVHLVDPPDAARLVAEMLVSDYPLYTTIRLPVPVDQAKRIVPPGRGVHEPAADCSTLVTIGGVDADDLATYLISRATTLQVISPDEVREALHRRLREILGQ</sequence>
<evidence type="ECO:0000313" key="3">
    <source>
        <dbReference type="EMBL" id="MCE7010250.1"/>
    </source>
</evidence>
<dbReference type="PANTHER" id="PTHR34580">
    <property type="match status" value="1"/>
</dbReference>
<dbReference type="PROSITE" id="PS52050">
    <property type="entry name" value="WYL"/>
    <property type="match status" value="1"/>
</dbReference>
<feature type="domain" description="WYL" evidence="1">
    <location>
        <begin position="72"/>
        <end position="138"/>
    </location>
</feature>
<dbReference type="InterPro" id="IPR026881">
    <property type="entry name" value="WYL_dom"/>
</dbReference>
<dbReference type="PANTHER" id="PTHR34580:SF3">
    <property type="entry name" value="PROTEIN PAFB"/>
    <property type="match status" value="1"/>
</dbReference>
<dbReference type="Proteomes" id="UP001521150">
    <property type="component" value="Unassembled WGS sequence"/>
</dbReference>
<reference evidence="3 4" key="1">
    <citation type="submission" date="2021-12" db="EMBL/GenBank/DDBJ databases">
        <title>Genome sequence of Kibdelosporangium philippinense ATCC 49844.</title>
        <authorList>
            <person name="Fedorov E.A."/>
            <person name="Omeragic M."/>
            <person name="Shalygina K.F."/>
            <person name="Maclea K.S."/>
        </authorList>
    </citation>
    <scope>NUCLEOTIDE SEQUENCE [LARGE SCALE GENOMIC DNA]</scope>
    <source>
        <strain evidence="3 4">ATCC 49844</strain>
    </source>
</reference>
<evidence type="ECO:0000259" key="1">
    <source>
        <dbReference type="Pfam" id="PF13280"/>
    </source>
</evidence>
<dbReference type="Pfam" id="PF13280">
    <property type="entry name" value="WYL"/>
    <property type="match status" value="1"/>
</dbReference>
<evidence type="ECO:0000259" key="2">
    <source>
        <dbReference type="Pfam" id="PF25583"/>
    </source>
</evidence>
<dbReference type="EMBL" id="JAJVCN010000004">
    <property type="protein sequence ID" value="MCE7010250.1"/>
    <property type="molecule type" value="Genomic_DNA"/>
</dbReference>
<dbReference type="InterPro" id="IPR051534">
    <property type="entry name" value="CBASS_pafABC_assoc_protein"/>
</dbReference>
<gene>
    <name evidence="3" type="ORF">LWC34_46720</name>
</gene>
<feature type="domain" description="WCX" evidence="2">
    <location>
        <begin position="181"/>
        <end position="241"/>
    </location>
</feature>